<dbReference type="RefSeq" id="WP_261969847.1">
    <property type="nucleotide sequence ID" value="NZ_JAHHZF010000008.1"/>
</dbReference>
<proteinExistence type="predicted"/>
<accession>A0A947GCD8</accession>
<keyword evidence="3" id="KW-1185">Reference proteome</keyword>
<evidence type="ECO:0000313" key="3">
    <source>
        <dbReference type="Proteomes" id="UP000766595"/>
    </source>
</evidence>
<dbReference type="Proteomes" id="UP000766595">
    <property type="component" value="Unassembled WGS sequence"/>
</dbReference>
<keyword evidence="1" id="KW-0175">Coiled coil</keyword>
<protein>
    <submittedName>
        <fullName evidence="2">Uncharacterized protein</fullName>
    </submittedName>
</protein>
<name>A0A947GCD8_9HYPH</name>
<organism evidence="2 3">
    <name type="scientific">Prosthecodimorpha staleyi</name>
    <dbReference type="NCBI Taxonomy" id="2840188"/>
    <lineage>
        <taxon>Bacteria</taxon>
        <taxon>Pseudomonadati</taxon>
        <taxon>Pseudomonadota</taxon>
        <taxon>Alphaproteobacteria</taxon>
        <taxon>Hyphomicrobiales</taxon>
        <taxon>Ancalomicrobiaceae</taxon>
        <taxon>Prosthecodimorpha</taxon>
    </lineage>
</organism>
<comment type="caution">
    <text evidence="2">The sequence shown here is derived from an EMBL/GenBank/DDBJ whole genome shotgun (WGS) entry which is preliminary data.</text>
</comment>
<dbReference type="AlphaFoldDB" id="A0A947GCD8"/>
<evidence type="ECO:0000256" key="1">
    <source>
        <dbReference type="SAM" id="Coils"/>
    </source>
</evidence>
<evidence type="ECO:0000313" key="2">
    <source>
        <dbReference type="EMBL" id="MBT9291288.1"/>
    </source>
</evidence>
<feature type="coiled-coil region" evidence="1">
    <location>
        <begin position="532"/>
        <end position="559"/>
    </location>
</feature>
<gene>
    <name evidence="2" type="ORF">KL771_17610</name>
</gene>
<sequence>MPSPVWSRPVAAVLAALLAILPATLPGRAAEPSSLGGVAPATPPAGPRVSAPLVPGAVTVESLERQLLIVSPHAEPERWADLHIRIAQLLLAIQPSLDDQREASRHLIAARSVVSPTADLDRFLALANGAAGGLAFVGRITSNSGLLAEAADEYRAAIAVLTPQRPKDWVRLHVDLALTEAERSELPDAPEGRSAAALTAAVASTQAVGPDFLPELWKEAVRVVGGIASQWVRKHPSGADPKLADESLAILRRALAVEAERPDTFDVATRTSIALDAADLLNARFDATQDVGSLAEARDLLLASIADLRRKQQDDLAEMHTAALASVLGKLGGAHRSAADLEASVRLLQDLLAKADQSGVPKTGSWTGSVIVLLADTSLKAAAQFNDVNHYDRYAGTIRMALTRLTAANQRDVIPDLQARLASLLVARHEIEAAPALLQEAVGLLQDALRANQAAGLGAPARQNRLDLTITRHWLARHRADRRLARAVLADQRALATAFSRATETSDWALQRHAVAMTLKLVAELDGRPRLLDEAIKRIEEARAAMEKAGMDMAQVEADRLDLYRLRAAAKR</sequence>
<dbReference type="EMBL" id="JAHHZF010000008">
    <property type="protein sequence ID" value="MBT9291288.1"/>
    <property type="molecule type" value="Genomic_DNA"/>
</dbReference>
<reference evidence="2 3" key="1">
    <citation type="submission" date="2021-06" db="EMBL/GenBank/DDBJ databases">
        <authorList>
            <person name="Grouzdev D.S."/>
            <person name="Koziaeva V."/>
        </authorList>
    </citation>
    <scope>NUCLEOTIDE SEQUENCE [LARGE SCALE GENOMIC DNA]</scope>
    <source>
        <strain evidence="2 3">22</strain>
    </source>
</reference>